<evidence type="ECO:0000313" key="2">
    <source>
        <dbReference type="EMBL" id="MPL81843.1"/>
    </source>
</evidence>
<evidence type="ECO:0000259" key="1">
    <source>
        <dbReference type="Pfam" id="PF00534"/>
    </source>
</evidence>
<reference evidence="2" key="1">
    <citation type="submission" date="2019-08" db="EMBL/GenBank/DDBJ databases">
        <authorList>
            <person name="Kucharzyk K."/>
            <person name="Murdoch R.W."/>
            <person name="Higgins S."/>
            <person name="Loffler F."/>
        </authorList>
    </citation>
    <scope>NUCLEOTIDE SEQUENCE</scope>
</reference>
<dbReference type="CDD" id="cd03801">
    <property type="entry name" value="GT4_PimA-like"/>
    <property type="match status" value="1"/>
</dbReference>
<feature type="domain" description="Glycosyl transferase family 1" evidence="1">
    <location>
        <begin position="208"/>
        <end position="372"/>
    </location>
</feature>
<organism evidence="2">
    <name type="scientific">bioreactor metagenome</name>
    <dbReference type="NCBI Taxonomy" id="1076179"/>
    <lineage>
        <taxon>unclassified sequences</taxon>
        <taxon>metagenomes</taxon>
        <taxon>ecological metagenomes</taxon>
    </lineage>
</organism>
<name>A0A644UT06_9ZZZZ</name>
<dbReference type="SUPFAM" id="SSF53756">
    <property type="entry name" value="UDP-Glycosyltransferase/glycogen phosphorylase"/>
    <property type="match status" value="1"/>
</dbReference>
<dbReference type="PANTHER" id="PTHR45947">
    <property type="entry name" value="SULFOQUINOVOSYL TRANSFERASE SQD2"/>
    <property type="match status" value="1"/>
</dbReference>
<dbReference type="Pfam" id="PF00534">
    <property type="entry name" value="Glycos_transf_1"/>
    <property type="match status" value="1"/>
</dbReference>
<dbReference type="GO" id="GO:0016757">
    <property type="term" value="F:glycosyltransferase activity"/>
    <property type="evidence" value="ECO:0007669"/>
    <property type="project" value="InterPro"/>
</dbReference>
<proteinExistence type="predicted"/>
<dbReference type="InterPro" id="IPR050194">
    <property type="entry name" value="Glycosyltransferase_grp1"/>
</dbReference>
<dbReference type="InterPro" id="IPR001296">
    <property type="entry name" value="Glyco_trans_1"/>
</dbReference>
<dbReference type="AlphaFoldDB" id="A0A644UT06"/>
<sequence>MKVLHCCLANFYIDNYGYQENILPKMHKQQGHDVRIVASTETYIDNKKLGYIQPSSYYTGENIPITRLSYQKWLPHFVMKKLRLYSGLQVQLEAFNPDVIFLHDCQFLSIFTIIKYLKRNPGVQVYIDCHTDLINSATNWISMNILHKIVYRFCAKSVEKYTTWFYGTLPTRNDFLRQIYGIAPQKVKLLPLGVDDSSFSWDEEQSIRTTIRSKLNIQESDFVIISGGKIDEKKNIHILIESFSDLMKNMIISNAKLIIFGEPTDEMKESLNAAFSDRDILYLKWLPSNEIYKYFFASDLACFPGTHSVLWETAVGLGLPCVFQKWDGIQHVDVGGNCVFLQNGKDIAEIQEVLQRIINDKLFYQQMKNFAQAEGPRNFSYTQIARKALS</sequence>
<dbReference type="Gene3D" id="3.40.50.2000">
    <property type="entry name" value="Glycogen Phosphorylase B"/>
    <property type="match status" value="2"/>
</dbReference>
<comment type="caution">
    <text evidence="2">The sequence shown here is derived from an EMBL/GenBank/DDBJ whole genome shotgun (WGS) entry which is preliminary data.</text>
</comment>
<protein>
    <recommendedName>
        <fullName evidence="1">Glycosyl transferase family 1 domain-containing protein</fullName>
    </recommendedName>
</protein>
<accession>A0A644UT06</accession>
<dbReference type="PANTHER" id="PTHR45947:SF3">
    <property type="entry name" value="SULFOQUINOVOSYL TRANSFERASE SQD2"/>
    <property type="match status" value="1"/>
</dbReference>
<gene>
    <name evidence="2" type="ORF">SDC9_27774</name>
</gene>
<dbReference type="EMBL" id="VSSQ01000155">
    <property type="protein sequence ID" value="MPL81843.1"/>
    <property type="molecule type" value="Genomic_DNA"/>
</dbReference>